<keyword evidence="5" id="KW-1185">Reference proteome</keyword>
<sequence>MAAGEIPESMDHWKPEEIDEDYIKQLRDLGWISDFVVTKENKGAMCFRFDTTEIPVFESHLICGFNLPPSKFLERVCKYYSIELLHLKPQAIALLSIFSTLCECWLGTAPSFDLWRVYHEPRYYSSGLVGCVSFNVRKKASYPHFAYRRSWGGYRWKYFIMDDSSKHDIKGKGLLPFYEPWNKSVPVMDERLKNMTAKVTELVTRGLRGEHIVEEYVRRGFFPLQHREPLAMFGDGPRNPTWLPAGDLVKKRLWAILESTKQDKPEGFSLPYSAANPAEQDMFGPDPSEGGADNTMVLESSSSEKEPREPPKKSSAEVFADTVLNSPDVQASAVDLQSLEEKVDDLKSTLVSSVAPKTQALKPPSPPKPAATESSSQPKPRAPPRTRSSKAKPSEEPPKIKLQPARKRKLKSPATTSVTPSTELLRANPGGASSANVPTQALQAPSGTSSSGLSVFGKIMQEVQAAEAWHMKTCKAYSTKDAKISQLEADMASAKQALAESQAAHASEVESLRSTNSSLTSSVEDLKNKSKLLDEKLALKEQDLQNLQQEVAVLNEDKKKLKAIREEAVEEGYARCIAGSAYTLALFKHHLPHLNLDFVKTGFVCDSVQQDLLMDQVHAEVDSFVTAMQLIPSTTPAEEEAPAEAPTAEDDDLGDGQE</sequence>
<name>A0A5J9W4E4_9POAL</name>
<dbReference type="PANTHER" id="PTHR33026:SF7">
    <property type="entry name" value="OS03G0100275 PROTEIN"/>
    <property type="match status" value="1"/>
</dbReference>
<keyword evidence="1" id="KW-0175">Coiled coil</keyword>
<feature type="non-terminal residue" evidence="4">
    <location>
        <position position="1"/>
    </location>
</feature>
<protein>
    <recommendedName>
        <fullName evidence="3">Transposase (putative) gypsy type domain-containing protein</fullName>
    </recommendedName>
</protein>
<feature type="region of interest" description="Disordered" evidence="2">
    <location>
        <begin position="633"/>
        <end position="658"/>
    </location>
</feature>
<comment type="caution">
    <text evidence="4">The sequence shown here is derived from an EMBL/GenBank/DDBJ whole genome shotgun (WGS) entry which is preliminary data.</text>
</comment>
<feature type="compositionally biased region" description="Polar residues" evidence="2">
    <location>
        <begin position="413"/>
        <end position="422"/>
    </location>
</feature>
<dbReference type="InterPro" id="IPR007321">
    <property type="entry name" value="Transposase_28"/>
</dbReference>
<feature type="region of interest" description="Disordered" evidence="2">
    <location>
        <begin position="354"/>
        <end position="452"/>
    </location>
</feature>
<dbReference type="Proteomes" id="UP000324897">
    <property type="component" value="Unassembled WGS sequence"/>
</dbReference>
<dbReference type="Gramene" id="TVU42180">
    <property type="protein sequence ID" value="TVU42180"/>
    <property type="gene ID" value="EJB05_08573"/>
</dbReference>
<evidence type="ECO:0000313" key="5">
    <source>
        <dbReference type="Proteomes" id="UP000324897"/>
    </source>
</evidence>
<feature type="compositionally biased region" description="Polar residues" evidence="2">
    <location>
        <begin position="431"/>
        <end position="452"/>
    </location>
</feature>
<proteinExistence type="predicted"/>
<feature type="region of interest" description="Disordered" evidence="2">
    <location>
        <begin position="265"/>
        <end position="316"/>
    </location>
</feature>
<gene>
    <name evidence="4" type="ORF">EJB05_08573</name>
</gene>
<feature type="domain" description="Transposase (putative) gypsy type" evidence="3">
    <location>
        <begin position="56"/>
        <end position="118"/>
    </location>
</feature>
<evidence type="ECO:0000259" key="3">
    <source>
        <dbReference type="Pfam" id="PF04195"/>
    </source>
</evidence>
<evidence type="ECO:0000256" key="2">
    <source>
        <dbReference type="SAM" id="MobiDB-lite"/>
    </source>
</evidence>
<feature type="coiled-coil region" evidence="1">
    <location>
        <begin position="484"/>
        <end position="571"/>
    </location>
</feature>
<feature type="compositionally biased region" description="Basic and acidic residues" evidence="2">
    <location>
        <begin position="302"/>
        <end position="315"/>
    </location>
</feature>
<feature type="compositionally biased region" description="Acidic residues" evidence="2">
    <location>
        <begin position="637"/>
        <end position="658"/>
    </location>
</feature>
<organism evidence="4 5">
    <name type="scientific">Eragrostis curvula</name>
    <name type="common">weeping love grass</name>
    <dbReference type="NCBI Taxonomy" id="38414"/>
    <lineage>
        <taxon>Eukaryota</taxon>
        <taxon>Viridiplantae</taxon>
        <taxon>Streptophyta</taxon>
        <taxon>Embryophyta</taxon>
        <taxon>Tracheophyta</taxon>
        <taxon>Spermatophyta</taxon>
        <taxon>Magnoliopsida</taxon>
        <taxon>Liliopsida</taxon>
        <taxon>Poales</taxon>
        <taxon>Poaceae</taxon>
        <taxon>PACMAD clade</taxon>
        <taxon>Chloridoideae</taxon>
        <taxon>Eragrostideae</taxon>
        <taxon>Eragrostidinae</taxon>
        <taxon>Eragrostis</taxon>
    </lineage>
</organism>
<accession>A0A5J9W4E4</accession>
<dbReference type="PANTHER" id="PTHR33026">
    <property type="entry name" value="OS06G0360600 PROTEIN"/>
    <property type="match status" value="1"/>
</dbReference>
<dbReference type="EMBL" id="RWGY01000005">
    <property type="protein sequence ID" value="TVU42180.1"/>
    <property type="molecule type" value="Genomic_DNA"/>
</dbReference>
<dbReference type="Pfam" id="PF04195">
    <property type="entry name" value="Transposase_28"/>
    <property type="match status" value="1"/>
</dbReference>
<reference evidence="4 5" key="1">
    <citation type="journal article" date="2019" name="Sci. Rep.">
        <title>A high-quality genome of Eragrostis curvula grass provides insights into Poaceae evolution and supports new strategies to enhance forage quality.</title>
        <authorList>
            <person name="Carballo J."/>
            <person name="Santos B.A.C.M."/>
            <person name="Zappacosta D."/>
            <person name="Garbus I."/>
            <person name="Selva J.P."/>
            <person name="Gallo C.A."/>
            <person name="Diaz A."/>
            <person name="Albertini E."/>
            <person name="Caccamo M."/>
            <person name="Echenique V."/>
        </authorList>
    </citation>
    <scope>NUCLEOTIDE SEQUENCE [LARGE SCALE GENOMIC DNA]</scope>
    <source>
        <strain evidence="5">cv. Victoria</strain>
        <tissue evidence="4">Leaf</tissue>
    </source>
</reference>
<dbReference type="AlphaFoldDB" id="A0A5J9W4E4"/>
<evidence type="ECO:0000256" key="1">
    <source>
        <dbReference type="SAM" id="Coils"/>
    </source>
</evidence>
<evidence type="ECO:0000313" key="4">
    <source>
        <dbReference type="EMBL" id="TVU42180.1"/>
    </source>
</evidence>